<evidence type="ECO:0000313" key="2">
    <source>
        <dbReference type="EMBL" id="ETL48901.1"/>
    </source>
</evidence>
<organism evidence="2 3">
    <name type="scientific">Phytophthora nicotianae</name>
    <name type="common">Potato buckeye rot agent</name>
    <name type="synonym">Phytophthora parasitica</name>
    <dbReference type="NCBI Taxonomy" id="4792"/>
    <lineage>
        <taxon>Eukaryota</taxon>
        <taxon>Sar</taxon>
        <taxon>Stramenopiles</taxon>
        <taxon>Oomycota</taxon>
        <taxon>Peronosporomycetes</taxon>
        <taxon>Peronosporales</taxon>
        <taxon>Peronosporaceae</taxon>
        <taxon>Phytophthora</taxon>
    </lineage>
</organism>
<evidence type="ECO:0000259" key="1">
    <source>
        <dbReference type="PROSITE" id="PS50800"/>
    </source>
</evidence>
<dbReference type="Gene3D" id="1.10.720.30">
    <property type="entry name" value="SAP domain"/>
    <property type="match status" value="1"/>
</dbReference>
<gene>
    <name evidence="2" type="ORF">L916_01543</name>
</gene>
<evidence type="ECO:0000313" key="3">
    <source>
        <dbReference type="Proteomes" id="UP000053864"/>
    </source>
</evidence>
<feature type="non-terminal residue" evidence="2">
    <location>
        <position position="1"/>
    </location>
</feature>
<name>W2JR96_PHYNI</name>
<dbReference type="PROSITE" id="PS50800">
    <property type="entry name" value="SAP"/>
    <property type="match status" value="1"/>
</dbReference>
<sequence length="242" mass="26841">PEAVNQQITDVGGSIIGTHKRTGRFPFSFGKPPSQYQQAISEKGERSAYWASKRLPISPSTLPEHAHALAYRSGLGKVALGVTTAPNAGPGHWTYVTRPTPRCNHQDDALFSAFEDNVQLLTTTQRTPDWFLLRKFRITGSVAAKIFKVISRDELTKKKCAELKNMCRDALLPVSGRKLHLIDRLLGSSPADEPENDESIEHARFTIDQTLLSVWFMAPFSTQDTKIGSTMKTISLSTSHFS</sequence>
<reference evidence="2 3" key="1">
    <citation type="submission" date="2013-11" db="EMBL/GenBank/DDBJ databases">
        <title>The Genome Sequence of Phytophthora parasitica CJ05E6.</title>
        <authorList>
            <consortium name="The Broad Institute Genomics Platform"/>
            <person name="Russ C."/>
            <person name="Tyler B."/>
            <person name="Panabieres F."/>
            <person name="Shan W."/>
            <person name="Tripathy S."/>
            <person name="Grunwald N."/>
            <person name="Machado M."/>
            <person name="Johnson C.S."/>
            <person name="Arredondo F."/>
            <person name="Hong C."/>
            <person name="Coffey M."/>
            <person name="Young S.K."/>
            <person name="Zeng Q."/>
            <person name="Gargeya S."/>
            <person name="Fitzgerald M."/>
            <person name="Abouelleil A."/>
            <person name="Alvarado L."/>
            <person name="Chapman S.B."/>
            <person name="Gainer-Dewar J."/>
            <person name="Goldberg J."/>
            <person name="Griggs A."/>
            <person name="Gujja S."/>
            <person name="Hansen M."/>
            <person name="Howarth C."/>
            <person name="Imamovic A."/>
            <person name="Ireland A."/>
            <person name="Larimer J."/>
            <person name="McCowan C."/>
            <person name="Murphy C."/>
            <person name="Pearson M."/>
            <person name="Poon T.W."/>
            <person name="Priest M."/>
            <person name="Roberts A."/>
            <person name="Saif S."/>
            <person name="Shea T."/>
            <person name="Sykes S."/>
            <person name="Wortman J."/>
            <person name="Nusbaum C."/>
            <person name="Birren B."/>
        </authorList>
    </citation>
    <scope>NUCLEOTIDE SEQUENCE [LARGE SCALE GENOMIC DNA]</scope>
    <source>
        <strain evidence="2 3">CJ05E6</strain>
    </source>
</reference>
<dbReference type="Proteomes" id="UP000053864">
    <property type="component" value="Unassembled WGS sequence"/>
</dbReference>
<dbReference type="SUPFAM" id="SSF68906">
    <property type="entry name" value="SAP domain"/>
    <property type="match status" value="1"/>
</dbReference>
<dbReference type="AlphaFoldDB" id="W2JR96"/>
<accession>W2JR96</accession>
<dbReference type="InterPro" id="IPR036361">
    <property type="entry name" value="SAP_dom_sf"/>
</dbReference>
<dbReference type="EMBL" id="KI670755">
    <property type="protein sequence ID" value="ETL48901.1"/>
    <property type="molecule type" value="Genomic_DNA"/>
</dbReference>
<dbReference type="InterPro" id="IPR003034">
    <property type="entry name" value="SAP_dom"/>
</dbReference>
<proteinExistence type="predicted"/>
<feature type="domain" description="SAP" evidence="1">
    <location>
        <begin position="155"/>
        <end position="189"/>
    </location>
</feature>
<protein>
    <recommendedName>
        <fullName evidence="1">SAP domain-containing protein</fullName>
    </recommendedName>
</protein>
<dbReference type="VEuPathDB" id="FungiDB:PPTG_23015"/>